<keyword evidence="2" id="KW-0812">Transmembrane</keyword>
<dbReference type="PANTHER" id="PTHR47184">
    <property type="entry name" value="PHOSPHATIDYLINOSITOL 3-AND 4-KINASE FAMILY PROTEIN-RELATED"/>
    <property type="match status" value="1"/>
</dbReference>
<evidence type="ECO:0000256" key="2">
    <source>
        <dbReference type="SAM" id="Phobius"/>
    </source>
</evidence>
<reference evidence="4" key="1">
    <citation type="submission" date="2018-02" db="EMBL/GenBank/DDBJ databases">
        <title>Rhizophora mucronata_Transcriptome.</title>
        <authorList>
            <person name="Meera S.P."/>
            <person name="Sreeshan A."/>
            <person name="Augustine A."/>
        </authorList>
    </citation>
    <scope>NUCLEOTIDE SEQUENCE</scope>
    <source>
        <tissue evidence="4">Leaf</tissue>
    </source>
</reference>
<proteinExistence type="predicted"/>
<feature type="region of interest" description="Disordered" evidence="1">
    <location>
        <begin position="335"/>
        <end position="370"/>
    </location>
</feature>
<dbReference type="AlphaFoldDB" id="A0A2P2LXN2"/>
<organism evidence="4">
    <name type="scientific">Rhizophora mucronata</name>
    <name type="common">Asiatic mangrove</name>
    <dbReference type="NCBI Taxonomy" id="61149"/>
    <lineage>
        <taxon>Eukaryota</taxon>
        <taxon>Viridiplantae</taxon>
        <taxon>Streptophyta</taxon>
        <taxon>Embryophyta</taxon>
        <taxon>Tracheophyta</taxon>
        <taxon>Spermatophyta</taxon>
        <taxon>Magnoliopsida</taxon>
        <taxon>eudicotyledons</taxon>
        <taxon>Gunneridae</taxon>
        <taxon>Pentapetalae</taxon>
        <taxon>rosids</taxon>
        <taxon>fabids</taxon>
        <taxon>Malpighiales</taxon>
        <taxon>Rhizophoraceae</taxon>
        <taxon>Rhizophora</taxon>
    </lineage>
</organism>
<keyword evidence="2" id="KW-1133">Transmembrane helix</keyword>
<dbReference type="Pfam" id="PF12295">
    <property type="entry name" value="Symplekin_C"/>
    <property type="match status" value="1"/>
</dbReference>
<name>A0A2P2LXN2_RHIMU</name>
<evidence type="ECO:0000256" key="1">
    <source>
        <dbReference type="SAM" id="MobiDB-lite"/>
    </source>
</evidence>
<feature type="compositionally biased region" description="Low complexity" evidence="1">
    <location>
        <begin position="335"/>
        <end position="347"/>
    </location>
</feature>
<feature type="compositionally biased region" description="Basic and acidic residues" evidence="1">
    <location>
        <begin position="353"/>
        <end position="370"/>
    </location>
</feature>
<dbReference type="PANTHER" id="PTHR47184:SF2">
    <property type="entry name" value="SYMPLEKIN"/>
    <property type="match status" value="1"/>
</dbReference>
<accession>A0A2P2LXN2</accession>
<dbReference type="EMBL" id="GGEC01042229">
    <property type="protein sequence ID" value="MBX22713.1"/>
    <property type="molecule type" value="Transcribed_RNA"/>
</dbReference>
<keyword evidence="2" id="KW-0472">Membrane</keyword>
<feature type="domain" description="Symplekin C-terminal" evidence="3">
    <location>
        <begin position="124"/>
        <end position="300"/>
    </location>
</feature>
<feature type="transmembrane region" description="Helical" evidence="2">
    <location>
        <begin position="33"/>
        <end position="58"/>
    </location>
</feature>
<dbReference type="InterPro" id="IPR022075">
    <property type="entry name" value="Symplekin_C"/>
</dbReference>
<evidence type="ECO:0000259" key="3">
    <source>
        <dbReference type="Pfam" id="PF12295"/>
    </source>
</evidence>
<sequence length="370" mass="40726">MSLYFALCTKKHSLLLQIFVIYKSSSKAVKQVWLIYAIMYLNCDVFIAAMSLISSVVVQAIHRHIPILVRTIGSSSKLLEIISDPPNGSEDLLMQVLQTLTNGTVPPPELLSTVKKLYDSKLKDVEIIIPFLPFLPKDEVLLIFPHLMNLCSDKFQVALSRILQGSPQSSFSPTEVLIAVHGVDPDRDGIPLKKVTDACNACFEQRHIFTQQVLAKVLNQLVEQTPLPLLFMRTVLQAIGAFPALMDFVMEILSRLVSKQIWKYPKLWVGFLKCALLTKPQSFGVLLQLPPPQLENALNRTTALKAPLVAHASQPNIKSSLPRSVLVVLGIATDSQASSQAQSSQAQTGDTGNSDKEVQTDKAKESSSAS</sequence>
<protein>
    <submittedName>
        <fullName evidence="4">Uncharacterized protein LOC105112532 isoform X1</fullName>
    </submittedName>
</protein>
<evidence type="ECO:0000313" key="4">
    <source>
        <dbReference type="EMBL" id="MBX22713.1"/>
    </source>
</evidence>